<feature type="transmembrane region" description="Helical" evidence="2">
    <location>
        <begin position="14"/>
        <end position="34"/>
    </location>
</feature>
<evidence type="ECO:0000313" key="4">
    <source>
        <dbReference type="Proteomes" id="UP000030764"/>
    </source>
</evidence>
<keyword evidence="2" id="KW-1133">Transmembrane helix</keyword>
<dbReference type="Proteomes" id="UP000030764">
    <property type="component" value="Unassembled WGS sequence"/>
</dbReference>
<keyword evidence="2" id="KW-0472">Membrane</keyword>
<evidence type="ECO:0000256" key="1">
    <source>
        <dbReference type="SAM" id="MobiDB-lite"/>
    </source>
</evidence>
<keyword evidence="2" id="KW-0812">Transmembrane</keyword>
<accession>A0A085MLZ5</accession>
<organism evidence="3 4">
    <name type="scientific">Trichuris suis</name>
    <name type="common">pig whipworm</name>
    <dbReference type="NCBI Taxonomy" id="68888"/>
    <lineage>
        <taxon>Eukaryota</taxon>
        <taxon>Metazoa</taxon>
        <taxon>Ecdysozoa</taxon>
        <taxon>Nematoda</taxon>
        <taxon>Enoplea</taxon>
        <taxon>Dorylaimia</taxon>
        <taxon>Trichinellida</taxon>
        <taxon>Trichuridae</taxon>
        <taxon>Trichuris</taxon>
    </lineage>
</organism>
<protein>
    <submittedName>
        <fullName evidence="3">Uncharacterized protein</fullName>
    </submittedName>
</protein>
<evidence type="ECO:0000313" key="3">
    <source>
        <dbReference type="EMBL" id="KFD58241.1"/>
    </source>
</evidence>
<keyword evidence="4" id="KW-1185">Reference proteome</keyword>
<dbReference type="AlphaFoldDB" id="A0A085MLZ5"/>
<feature type="region of interest" description="Disordered" evidence="1">
    <location>
        <begin position="52"/>
        <end position="72"/>
    </location>
</feature>
<gene>
    <name evidence="3" type="ORF">M513_01004</name>
</gene>
<evidence type="ECO:0000256" key="2">
    <source>
        <dbReference type="SAM" id="Phobius"/>
    </source>
</evidence>
<reference evidence="3 4" key="1">
    <citation type="journal article" date="2014" name="Nat. Genet.">
        <title>Genome and transcriptome of the porcine whipworm Trichuris suis.</title>
        <authorList>
            <person name="Jex A.R."/>
            <person name="Nejsum P."/>
            <person name="Schwarz E.M."/>
            <person name="Hu L."/>
            <person name="Young N.D."/>
            <person name="Hall R.S."/>
            <person name="Korhonen P.K."/>
            <person name="Liao S."/>
            <person name="Thamsborg S."/>
            <person name="Xia J."/>
            <person name="Xu P."/>
            <person name="Wang S."/>
            <person name="Scheerlinck J.P."/>
            <person name="Hofmann A."/>
            <person name="Sternberg P.W."/>
            <person name="Wang J."/>
            <person name="Gasser R.B."/>
        </authorList>
    </citation>
    <scope>NUCLEOTIDE SEQUENCE [LARGE SCALE GENOMIC DNA]</scope>
    <source>
        <strain evidence="3">DCEP-RM93M</strain>
    </source>
</reference>
<name>A0A085MLZ5_9BILA</name>
<proteinExistence type="predicted"/>
<dbReference type="EMBL" id="KL363185">
    <property type="protein sequence ID" value="KFD58241.1"/>
    <property type="molecule type" value="Genomic_DNA"/>
</dbReference>
<feature type="compositionally biased region" description="Basic and acidic residues" evidence="1">
    <location>
        <begin position="58"/>
        <end position="68"/>
    </location>
</feature>
<sequence>MSFHESEVHRYEKVQFLTTLLNICVCISIAFILADNKTKTEVKNITPRHVRDLRRRPHSEEAGNKELQADDQDDDLVIYFPGQDAARPEDLGKVTGTATDGLRRSARVRKPRVLDCCDH</sequence>